<accession>A0A3S9U854</accession>
<organism evidence="1 2">
    <name type="scientific">Pantoea phage vB_PagS_AAS23</name>
    <dbReference type="NCBI Taxonomy" id="2499073"/>
    <lineage>
        <taxon>Viruses</taxon>
        <taxon>Duplodnaviria</taxon>
        <taxon>Heunggongvirae</taxon>
        <taxon>Uroviricota</taxon>
        <taxon>Caudoviricetes</taxon>
        <taxon>Drexlerviridae</taxon>
        <taxon>Sauletekiovirus</taxon>
        <taxon>Sauletekiovirus AAS23</taxon>
    </lineage>
</organism>
<keyword evidence="2" id="KW-1185">Reference proteome</keyword>
<reference evidence="1 2" key="1">
    <citation type="submission" date="2018-10" db="EMBL/GenBank/DDBJ databases">
        <title>Complete genome sequence of Pantoea phage vB_PagS_AAS23.</title>
        <authorList>
            <person name="Truncaite L."/>
            <person name="Simoliuniene M."/>
            <person name="Kazlauskas D."/>
            <person name="Meskys R."/>
            <person name="Simoliunas E."/>
        </authorList>
    </citation>
    <scope>NUCLEOTIDE SEQUENCE [LARGE SCALE GENOMIC DNA]</scope>
    <source>
        <strain evidence="1">AAS23</strain>
    </source>
</reference>
<protein>
    <submittedName>
        <fullName evidence="1">Uncharacterized protein</fullName>
    </submittedName>
</protein>
<sequence>MKQPKNSMRIGDIETLVMHEGGFKVEASYPLYIQTERESESDYFSNPHMFAIKDEKKVLVSELARAGVPFQMNQRLMYDGVPVFAFDMMPGSVLVSVKETMAWENAPQAGSTFWINFSDEYLKYTGE</sequence>
<dbReference type="EMBL" id="MK095606">
    <property type="protein sequence ID" value="AZS06389.1"/>
    <property type="molecule type" value="Genomic_DNA"/>
</dbReference>
<gene>
    <name evidence="1" type="ORF">AAS23_gp76</name>
</gene>
<evidence type="ECO:0000313" key="2">
    <source>
        <dbReference type="Proteomes" id="UP000288641"/>
    </source>
</evidence>
<evidence type="ECO:0000313" key="1">
    <source>
        <dbReference type="EMBL" id="AZS06389.1"/>
    </source>
</evidence>
<name>A0A3S9U854_9CAUD</name>
<proteinExistence type="predicted"/>
<dbReference type="Proteomes" id="UP000288641">
    <property type="component" value="Segment"/>
</dbReference>